<dbReference type="OrthoDB" id="1739170at2759"/>
<proteinExistence type="predicted"/>
<sequence length="316" mass="36467">MCDASDVAVGAVLGQRVEKGCWLKRSPSQVTDIEDKEFPWYADMANFLVSGLPPPELPSYQKKKFLRDSNSFFWDEPYLFKICVDKIIRRCVLKKEGNKILKDCHESLYGGHHGANRTAAKVLECGLYWPTLFKDANDIARACDQCQRTAYKTSIGMSPYKFVFVKACHLPVALEHKALWAIKKLKLEWVDVANLRVSQINAMDEFRFQSYENAILYKQRTKYLHDKKIMKKEFHPGDMVLLYNSRFKLFLGKLKSKWYGPFKVLNVYPFGNVDLESKDGMRIFKVNRKLLQHYFGEVDGGKVVSEVELGEPPKGL</sequence>
<dbReference type="InterPro" id="IPR041588">
    <property type="entry name" value="Integrase_H2C2"/>
</dbReference>
<dbReference type="GeneID" id="107781325"/>
<reference evidence="3" key="2">
    <citation type="submission" date="2025-08" db="UniProtKB">
        <authorList>
            <consortium name="RefSeq"/>
        </authorList>
    </citation>
    <scope>IDENTIFICATION</scope>
</reference>
<protein>
    <recommendedName>
        <fullName evidence="1">Integrase zinc-binding domain-containing protein</fullName>
    </recommendedName>
</protein>
<dbReference type="InterPro" id="IPR052160">
    <property type="entry name" value="Gypsy_RT_Integrase-like"/>
</dbReference>
<dbReference type="AlphaFoldDB" id="A0A1S3YZF1"/>
<dbReference type="Proteomes" id="UP000790787">
    <property type="component" value="Chromosome 17"/>
</dbReference>
<reference evidence="2" key="1">
    <citation type="journal article" date="2014" name="Nat. Commun.">
        <title>The tobacco genome sequence and its comparison with those of tomato and potato.</title>
        <authorList>
            <person name="Sierro N."/>
            <person name="Battey J.N."/>
            <person name="Ouadi S."/>
            <person name="Bakaher N."/>
            <person name="Bovet L."/>
            <person name="Willig A."/>
            <person name="Goepfert S."/>
            <person name="Peitsch M.C."/>
            <person name="Ivanov N.V."/>
        </authorList>
    </citation>
    <scope>NUCLEOTIDE SEQUENCE [LARGE SCALE GENOMIC DNA]</scope>
</reference>
<gene>
    <name evidence="3" type="primary">LOC107781325</name>
</gene>
<evidence type="ECO:0000313" key="3">
    <source>
        <dbReference type="RefSeq" id="XP_016457498.1"/>
    </source>
</evidence>
<evidence type="ECO:0000259" key="1">
    <source>
        <dbReference type="Pfam" id="PF17921"/>
    </source>
</evidence>
<dbReference type="RefSeq" id="XP_016457498.1">
    <property type="nucleotide sequence ID" value="XM_016602012.1"/>
</dbReference>
<keyword evidence="2" id="KW-1185">Reference proteome</keyword>
<accession>A0A1S3YZF1</accession>
<name>A0A1S3YZF1_TOBAC</name>
<dbReference type="Gene3D" id="1.10.340.70">
    <property type="match status" value="1"/>
</dbReference>
<dbReference type="PaxDb" id="4097-A0A1S3YZF1"/>
<organism evidence="2 3">
    <name type="scientific">Nicotiana tabacum</name>
    <name type="common">Common tobacco</name>
    <dbReference type="NCBI Taxonomy" id="4097"/>
    <lineage>
        <taxon>Eukaryota</taxon>
        <taxon>Viridiplantae</taxon>
        <taxon>Streptophyta</taxon>
        <taxon>Embryophyta</taxon>
        <taxon>Tracheophyta</taxon>
        <taxon>Spermatophyta</taxon>
        <taxon>Magnoliopsida</taxon>
        <taxon>eudicotyledons</taxon>
        <taxon>Gunneridae</taxon>
        <taxon>Pentapetalae</taxon>
        <taxon>asterids</taxon>
        <taxon>lamiids</taxon>
        <taxon>Solanales</taxon>
        <taxon>Solanaceae</taxon>
        <taxon>Nicotianoideae</taxon>
        <taxon>Nicotianeae</taxon>
        <taxon>Nicotiana</taxon>
    </lineage>
</organism>
<dbReference type="PANTHER" id="PTHR47266">
    <property type="entry name" value="ENDONUCLEASE-RELATED"/>
    <property type="match status" value="1"/>
</dbReference>
<dbReference type="KEGG" id="nta:107781325"/>
<evidence type="ECO:0000313" key="2">
    <source>
        <dbReference type="Proteomes" id="UP000790787"/>
    </source>
</evidence>
<dbReference type="Pfam" id="PF17921">
    <property type="entry name" value="Integrase_H2C2"/>
    <property type="match status" value="1"/>
</dbReference>